<dbReference type="Pfam" id="PF00024">
    <property type="entry name" value="PAN_1"/>
    <property type="match status" value="1"/>
</dbReference>
<dbReference type="Proteomes" id="UP001519460">
    <property type="component" value="Unassembled WGS sequence"/>
</dbReference>
<dbReference type="Gene3D" id="3.50.4.10">
    <property type="entry name" value="Hepatocyte Growth Factor"/>
    <property type="match status" value="1"/>
</dbReference>
<keyword evidence="3" id="KW-1185">Reference proteome</keyword>
<dbReference type="EMBL" id="JACVVK020000199">
    <property type="protein sequence ID" value="KAK7485116.1"/>
    <property type="molecule type" value="Genomic_DNA"/>
</dbReference>
<reference evidence="2 3" key="1">
    <citation type="journal article" date="2023" name="Sci. Data">
        <title>Genome assembly of the Korean intertidal mud-creeper Batillaria attramentaria.</title>
        <authorList>
            <person name="Patra A.K."/>
            <person name="Ho P.T."/>
            <person name="Jun S."/>
            <person name="Lee S.J."/>
            <person name="Kim Y."/>
            <person name="Won Y.J."/>
        </authorList>
    </citation>
    <scope>NUCLEOTIDE SEQUENCE [LARGE SCALE GENOMIC DNA]</scope>
    <source>
        <strain evidence="2">Wonlab-2016</strain>
    </source>
</reference>
<organism evidence="2 3">
    <name type="scientific">Batillaria attramentaria</name>
    <dbReference type="NCBI Taxonomy" id="370345"/>
    <lineage>
        <taxon>Eukaryota</taxon>
        <taxon>Metazoa</taxon>
        <taxon>Spiralia</taxon>
        <taxon>Lophotrochozoa</taxon>
        <taxon>Mollusca</taxon>
        <taxon>Gastropoda</taxon>
        <taxon>Caenogastropoda</taxon>
        <taxon>Sorbeoconcha</taxon>
        <taxon>Cerithioidea</taxon>
        <taxon>Batillariidae</taxon>
        <taxon>Batillaria</taxon>
    </lineage>
</organism>
<feature type="non-terminal residue" evidence="2">
    <location>
        <position position="1"/>
    </location>
</feature>
<dbReference type="SUPFAM" id="SSF57414">
    <property type="entry name" value="Hairpin loop containing domain-like"/>
    <property type="match status" value="1"/>
</dbReference>
<gene>
    <name evidence="2" type="ORF">BaRGS_00023656</name>
</gene>
<proteinExistence type="predicted"/>
<evidence type="ECO:0000313" key="3">
    <source>
        <dbReference type="Proteomes" id="UP001519460"/>
    </source>
</evidence>
<evidence type="ECO:0000259" key="1">
    <source>
        <dbReference type="Pfam" id="PF00024"/>
    </source>
</evidence>
<name>A0ABD0KDE4_9CAEN</name>
<dbReference type="InterPro" id="IPR003609">
    <property type="entry name" value="Pan_app"/>
</dbReference>
<sequence length="85" mass="9835">CVQQDLRPALSEYPGAETYGGDEYRLVNMTPQSCQNWCTNEPLCRSAVYVIGYDYCYVKYFTAVDHPERWSTGKSYLILFQRTCA</sequence>
<feature type="domain" description="Apple" evidence="1">
    <location>
        <begin position="13"/>
        <end position="84"/>
    </location>
</feature>
<evidence type="ECO:0000313" key="2">
    <source>
        <dbReference type="EMBL" id="KAK7485116.1"/>
    </source>
</evidence>
<protein>
    <recommendedName>
        <fullName evidence="1">Apple domain-containing protein</fullName>
    </recommendedName>
</protein>
<dbReference type="AlphaFoldDB" id="A0ABD0KDE4"/>
<comment type="caution">
    <text evidence="2">The sequence shown here is derived from an EMBL/GenBank/DDBJ whole genome shotgun (WGS) entry which is preliminary data.</text>
</comment>
<accession>A0ABD0KDE4</accession>